<evidence type="ECO:0000256" key="5">
    <source>
        <dbReference type="ARBA" id="ARBA00023136"/>
    </source>
</evidence>
<evidence type="ECO:0000313" key="9">
    <source>
        <dbReference type="Proteomes" id="UP000539372"/>
    </source>
</evidence>
<dbReference type="RefSeq" id="WP_169623369.1">
    <property type="nucleotide sequence ID" value="NZ_JABBNT010000001.1"/>
</dbReference>
<reference evidence="8 9" key="1">
    <citation type="submission" date="2020-04" db="EMBL/GenBank/DDBJ databases">
        <title>Rhodospirillaceae bacterium KN72 isolated from deep sea.</title>
        <authorList>
            <person name="Zhang D.-C."/>
        </authorList>
    </citation>
    <scope>NUCLEOTIDE SEQUENCE [LARGE SCALE GENOMIC DNA]</scope>
    <source>
        <strain evidence="8 9">KN72</strain>
    </source>
</reference>
<dbReference type="GO" id="GO:0005886">
    <property type="term" value="C:plasma membrane"/>
    <property type="evidence" value="ECO:0007669"/>
    <property type="project" value="UniProtKB-SubCell"/>
</dbReference>
<feature type="transmembrane region" description="Helical" evidence="7">
    <location>
        <begin position="110"/>
        <end position="127"/>
    </location>
</feature>
<gene>
    <name evidence="8" type="ORF">HH303_01135</name>
</gene>
<dbReference type="InterPro" id="IPR043428">
    <property type="entry name" value="LivM-like"/>
</dbReference>
<evidence type="ECO:0000313" key="8">
    <source>
        <dbReference type="EMBL" id="NMM43062.1"/>
    </source>
</evidence>
<keyword evidence="2" id="KW-1003">Cell membrane</keyword>
<feature type="transmembrane region" description="Helical" evidence="7">
    <location>
        <begin position="219"/>
        <end position="243"/>
    </location>
</feature>
<feature type="transmembrane region" description="Helical" evidence="7">
    <location>
        <begin position="47"/>
        <end position="70"/>
    </location>
</feature>
<comment type="caution">
    <text evidence="8">The sequence shown here is derived from an EMBL/GenBank/DDBJ whole genome shotgun (WGS) entry which is preliminary data.</text>
</comment>
<comment type="subcellular location">
    <subcellularLocation>
        <location evidence="1">Cell membrane</location>
        <topology evidence="1">Multi-pass membrane protein</topology>
    </subcellularLocation>
</comment>
<evidence type="ECO:0000256" key="3">
    <source>
        <dbReference type="ARBA" id="ARBA00022692"/>
    </source>
</evidence>
<name>A0A7Y0DWU1_9PROT</name>
<keyword evidence="3 7" id="KW-0812">Transmembrane</keyword>
<evidence type="ECO:0000256" key="6">
    <source>
        <dbReference type="SAM" id="MobiDB-lite"/>
    </source>
</evidence>
<protein>
    <submittedName>
        <fullName evidence="8">Branched-chain amino acid ABC transporter permease</fullName>
    </submittedName>
</protein>
<feature type="region of interest" description="Disordered" evidence="6">
    <location>
        <begin position="321"/>
        <end position="355"/>
    </location>
</feature>
<dbReference type="Pfam" id="PF02653">
    <property type="entry name" value="BPD_transp_2"/>
    <property type="match status" value="1"/>
</dbReference>
<dbReference type="Proteomes" id="UP000539372">
    <property type="component" value="Unassembled WGS sequence"/>
</dbReference>
<feature type="compositionally biased region" description="Basic residues" evidence="6">
    <location>
        <begin position="321"/>
        <end position="342"/>
    </location>
</feature>
<organism evidence="8 9">
    <name type="scientific">Pacificispira spongiicola</name>
    <dbReference type="NCBI Taxonomy" id="2729598"/>
    <lineage>
        <taxon>Bacteria</taxon>
        <taxon>Pseudomonadati</taxon>
        <taxon>Pseudomonadota</taxon>
        <taxon>Alphaproteobacteria</taxon>
        <taxon>Rhodospirillales</taxon>
        <taxon>Rhodospirillaceae</taxon>
        <taxon>Pacificispira</taxon>
    </lineage>
</organism>
<evidence type="ECO:0000256" key="1">
    <source>
        <dbReference type="ARBA" id="ARBA00004651"/>
    </source>
</evidence>
<evidence type="ECO:0000256" key="7">
    <source>
        <dbReference type="SAM" id="Phobius"/>
    </source>
</evidence>
<dbReference type="AlphaFoldDB" id="A0A7Y0DWU1"/>
<dbReference type="PANTHER" id="PTHR30482:SF10">
    <property type="entry name" value="HIGH-AFFINITY BRANCHED-CHAIN AMINO ACID TRANSPORT PROTEIN BRAE"/>
    <property type="match status" value="1"/>
</dbReference>
<feature type="transmembrane region" description="Helical" evidence="7">
    <location>
        <begin position="255"/>
        <end position="282"/>
    </location>
</feature>
<proteinExistence type="predicted"/>
<dbReference type="CDD" id="cd06581">
    <property type="entry name" value="TM_PBP1_LivM_like"/>
    <property type="match status" value="1"/>
</dbReference>
<feature type="transmembrane region" description="Helical" evidence="7">
    <location>
        <begin position="169"/>
        <end position="188"/>
    </location>
</feature>
<sequence length="355" mass="37844">MVGGEFRKTLAVIVVAFVAMLIGPSLIDSYTLTVLIIYGMLALSLGLIWGYGGILCFGQAVFFGLGAYSYAIAATNIGESTVPFLLGIAIPFAFAFLLGAMMFYGRLSDVYLGVITLVVTLIFYKFVNSTAGPEYVIGNARLGGFNGIPGFQTLNVPGDPGAYIYDIDFYYFCGVALLVVYALVRWLLASPFGRVAVAIRENEQRVELMGYDVRFRKTVLFAVGGAIAGLSGTLFASWAEIVTPGMFSLAQSAEIIIWCIVGGLGTLVGPVVGAMALAYLKFLLGQQSLVDTTLVFGLILVLSVLFLPRGVVPTLGLLGRKRRGGGSSRRRAGRGRSGRGRRAMQEDAAKEGADV</sequence>
<keyword evidence="4 7" id="KW-1133">Transmembrane helix</keyword>
<dbReference type="InterPro" id="IPR001851">
    <property type="entry name" value="ABC_transp_permease"/>
</dbReference>
<evidence type="ECO:0000256" key="2">
    <source>
        <dbReference type="ARBA" id="ARBA00022475"/>
    </source>
</evidence>
<evidence type="ECO:0000256" key="4">
    <source>
        <dbReference type="ARBA" id="ARBA00022989"/>
    </source>
</evidence>
<dbReference type="EMBL" id="JABBNT010000001">
    <property type="protein sequence ID" value="NMM43062.1"/>
    <property type="molecule type" value="Genomic_DNA"/>
</dbReference>
<keyword evidence="5 7" id="KW-0472">Membrane</keyword>
<feature type="transmembrane region" description="Helical" evidence="7">
    <location>
        <begin position="294"/>
        <end position="319"/>
    </location>
</feature>
<dbReference type="GO" id="GO:0015658">
    <property type="term" value="F:branched-chain amino acid transmembrane transporter activity"/>
    <property type="evidence" value="ECO:0007669"/>
    <property type="project" value="InterPro"/>
</dbReference>
<dbReference type="PANTHER" id="PTHR30482">
    <property type="entry name" value="HIGH-AFFINITY BRANCHED-CHAIN AMINO ACID TRANSPORT SYSTEM PERMEASE"/>
    <property type="match status" value="1"/>
</dbReference>
<feature type="compositionally biased region" description="Basic and acidic residues" evidence="6">
    <location>
        <begin position="343"/>
        <end position="355"/>
    </location>
</feature>
<feature type="transmembrane region" description="Helical" evidence="7">
    <location>
        <begin position="82"/>
        <end position="104"/>
    </location>
</feature>
<keyword evidence="9" id="KW-1185">Reference proteome</keyword>
<feature type="transmembrane region" description="Helical" evidence="7">
    <location>
        <begin position="12"/>
        <end position="41"/>
    </location>
</feature>
<accession>A0A7Y0DWU1</accession>